<gene>
    <name evidence="4" type="ORF">HAN_2g255</name>
</gene>
<reference evidence="4 5" key="1">
    <citation type="journal article" date="2007" name="Proc. Natl. Acad. Sci. U.S.A.">
        <title>Nucleomorph genome of Hemiselmis andersenii reveals complete intron loss and compaction as a driver of protein structure and function.</title>
        <authorList>
            <person name="Lane C.E."/>
            <person name="van den Heuvel K."/>
            <person name="Kozera C."/>
            <person name="Curtis B.A."/>
            <person name="Parsons B.J."/>
            <person name="Bowman S."/>
            <person name="Archibald J.M."/>
        </authorList>
    </citation>
    <scope>NUCLEOTIDE SEQUENCE [LARGE SCALE GENOMIC DNA]</scope>
    <source>
        <strain evidence="4 5">CCMP644</strain>
    </source>
</reference>
<dbReference type="GO" id="GO:0003735">
    <property type="term" value="F:structural constituent of ribosome"/>
    <property type="evidence" value="ECO:0007669"/>
    <property type="project" value="InterPro"/>
</dbReference>
<dbReference type="InterPro" id="IPR041988">
    <property type="entry name" value="Ribosomal_uL24_KOW"/>
</dbReference>
<evidence type="ECO:0000256" key="3">
    <source>
        <dbReference type="ARBA" id="ARBA00023274"/>
    </source>
</evidence>
<keyword evidence="4" id="KW-0542">Nucleomorph</keyword>
<protein>
    <submittedName>
        <fullName evidence="4">Rpl26</fullName>
    </submittedName>
</protein>
<evidence type="ECO:0000256" key="1">
    <source>
        <dbReference type="ARBA" id="ARBA00010618"/>
    </source>
</evidence>
<dbReference type="SUPFAM" id="SSF50104">
    <property type="entry name" value="Translation proteins SH3-like domain"/>
    <property type="match status" value="1"/>
</dbReference>
<evidence type="ECO:0000256" key="2">
    <source>
        <dbReference type="ARBA" id="ARBA00022980"/>
    </source>
</evidence>
<dbReference type="InterPro" id="IPR005825">
    <property type="entry name" value="Ribosomal_uL24_CS"/>
</dbReference>
<name>A9BKS4_HEMAN</name>
<keyword evidence="3" id="KW-0687">Ribonucleoprotein</keyword>
<dbReference type="InterPro" id="IPR014722">
    <property type="entry name" value="Rib_uL2_dom2"/>
</dbReference>
<evidence type="ECO:0000313" key="4">
    <source>
        <dbReference type="EMBL" id="ABW98079.1"/>
    </source>
</evidence>
<comment type="similarity">
    <text evidence="1">Belongs to the universal ribosomal protein uL24 family.</text>
</comment>
<accession>A9BKS4</accession>
<dbReference type="GO" id="GO:0006412">
    <property type="term" value="P:translation"/>
    <property type="evidence" value="ECO:0007669"/>
    <property type="project" value="InterPro"/>
</dbReference>
<geneLocation type="nucleomorph" evidence="4"/>
<dbReference type="Pfam" id="PF16906">
    <property type="entry name" value="Ribosomal_L26"/>
    <property type="match status" value="1"/>
</dbReference>
<dbReference type="AlphaFoldDB" id="A9BKS4"/>
<dbReference type="EMBL" id="CP000882">
    <property type="protein sequence ID" value="ABW98079.1"/>
    <property type="molecule type" value="Genomic_DNA"/>
</dbReference>
<organism evidence="4 5">
    <name type="scientific">Hemiselmis andersenii</name>
    <name type="common">Cryptophyte alga</name>
    <dbReference type="NCBI Taxonomy" id="464988"/>
    <lineage>
        <taxon>Eukaryota</taxon>
        <taxon>Cryptophyceae</taxon>
        <taxon>Cryptomonadales</taxon>
        <taxon>Hemiselmidaceae</taxon>
        <taxon>Hemiselmis</taxon>
    </lineage>
</organism>
<proteinExistence type="inferred from homology"/>
<dbReference type="CDD" id="cd06089">
    <property type="entry name" value="KOW_RPL26"/>
    <property type="match status" value="1"/>
</dbReference>
<dbReference type="InterPro" id="IPR008991">
    <property type="entry name" value="Translation_prot_SH3-like_sf"/>
</dbReference>
<keyword evidence="2" id="KW-0689">Ribosomal protein</keyword>
<evidence type="ECO:0000313" key="5">
    <source>
        <dbReference type="Proteomes" id="UP000243127"/>
    </source>
</evidence>
<dbReference type="RefSeq" id="XP_001712404.1">
    <property type="nucleotide sequence ID" value="XM_001712352.1"/>
</dbReference>
<dbReference type="GeneID" id="5739366"/>
<dbReference type="PANTHER" id="PTHR11143">
    <property type="entry name" value="60S RIBOSOMAL PROTEIN L26 FAMILY MEMBER"/>
    <property type="match status" value="1"/>
</dbReference>
<dbReference type="PROSITE" id="PS01108">
    <property type="entry name" value="RIBOSOMAL_L24"/>
    <property type="match status" value="1"/>
</dbReference>
<dbReference type="Proteomes" id="UP000243127">
    <property type="component" value="Nucleomorph 2"/>
</dbReference>
<dbReference type="FunFam" id="2.30.30.30:FF:000009">
    <property type="entry name" value="60S ribosomal protein L26"/>
    <property type="match status" value="1"/>
</dbReference>
<sequence length="128" mass="15147">MKFNPNVTKSRKKNRKRYFLSSSQEKRKIMSSPLSKELKLKYFIKSIPIRKEDEILVVRGLHKGEIGKVVQCQRKIFKILIDKINRMKSNKTNVFIPISPSNVVITKLILNSERKNFLEKKKNIKKNF</sequence>
<dbReference type="NCBIfam" id="TIGR01080">
    <property type="entry name" value="rplX_A_E"/>
    <property type="match status" value="1"/>
</dbReference>
<dbReference type="Gene3D" id="2.30.30.30">
    <property type="match status" value="1"/>
</dbReference>
<dbReference type="InterPro" id="IPR005756">
    <property type="entry name" value="Ribosomal_uL24_euk/arc"/>
</dbReference>
<dbReference type="GO" id="GO:0003723">
    <property type="term" value="F:RNA binding"/>
    <property type="evidence" value="ECO:0007669"/>
    <property type="project" value="InterPro"/>
</dbReference>
<dbReference type="GO" id="GO:0015934">
    <property type="term" value="C:large ribosomal subunit"/>
    <property type="evidence" value="ECO:0007669"/>
    <property type="project" value="InterPro"/>
</dbReference>